<protein>
    <submittedName>
        <fullName evidence="5">Sulfite reductase, subunit A</fullName>
    </submittedName>
</protein>
<reference evidence="5 6" key="1">
    <citation type="journal article" date="2015" name="Infect. Genet. Evol.">
        <title>Genomic sequences of six botulinum neurotoxin-producing strains representing three clostridial species illustrate the mobility and diversity of botulinum neurotoxin genes.</title>
        <authorList>
            <person name="Smith T.J."/>
            <person name="Hill K.K."/>
            <person name="Xie G."/>
            <person name="Foley B.T."/>
            <person name="Williamson C.H."/>
            <person name="Foster J.T."/>
            <person name="Johnson S.L."/>
            <person name="Chertkov O."/>
            <person name="Teshima H."/>
            <person name="Gibbons H.S."/>
            <person name="Johnsky L.A."/>
            <person name="Karavis M.A."/>
            <person name="Smith L.A."/>
        </authorList>
    </citation>
    <scope>NUCLEOTIDE SEQUENCE [LARGE SCALE GENOMIC DNA]</scope>
    <source>
        <strain evidence="5">Sullivan</strain>
    </source>
</reference>
<dbReference type="HOGENOM" id="CLU_046702_0_1_9"/>
<dbReference type="RefSeq" id="WP_039310811.1">
    <property type="nucleotide sequence ID" value="NZ_CP006905.1"/>
</dbReference>
<keyword evidence="1" id="KW-0479">Metal-binding</keyword>
<dbReference type="SUPFAM" id="SSF46548">
    <property type="entry name" value="alpha-helical ferredoxin"/>
    <property type="match status" value="1"/>
</dbReference>
<dbReference type="OrthoDB" id="9795302at2"/>
<dbReference type="PANTHER" id="PTHR40447:SF1">
    <property type="entry name" value="ANAEROBIC SULFITE REDUCTASE SUBUNIT A"/>
    <property type="match status" value="1"/>
</dbReference>
<name>A0A0A7FXZ6_9CLOT</name>
<keyword evidence="6" id="KW-1185">Reference proteome</keyword>
<dbReference type="InterPro" id="IPR017900">
    <property type="entry name" value="4Fe4S_Fe_S_CS"/>
</dbReference>
<evidence type="ECO:0000256" key="2">
    <source>
        <dbReference type="ARBA" id="ARBA00023004"/>
    </source>
</evidence>
<keyword evidence="2" id="KW-0408">Iron</keyword>
<evidence type="ECO:0000313" key="5">
    <source>
        <dbReference type="EMBL" id="AIY83775.1"/>
    </source>
</evidence>
<dbReference type="Proteomes" id="UP000030635">
    <property type="component" value="Chromosome"/>
</dbReference>
<keyword evidence="3" id="KW-0411">Iron-sulfur</keyword>
<organism evidence="5 6">
    <name type="scientific">Clostridium baratii str. Sullivan</name>
    <dbReference type="NCBI Taxonomy" id="1415775"/>
    <lineage>
        <taxon>Bacteria</taxon>
        <taxon>Bacillati</taxon>
        <taxon>Bacillota</taxon>
        <taxon>Clostridia</taxon>
        <taxon>Eubacteriales</taxon>
        <taxon>Clostridiaceae</taxon>
        <taxon>Clostridium</taxon>
    </lineage>
</organism>
<dbReference type="NCBIfam" id="TIGR02910">
    <property type="entry name" value="sulfite_red_A"/>
    <property type="match status" value="1"/>
</dbReference>
<evidence type="ECO:0000313" key="6">
    <source>
        <dbReference type="Proteomes" id="UP000030635"/>
    </source>
</evidence>
<dbReference type="GO" id="GO:0046872">
    <property type="term" value="F:metal ion binding"/>
    <property type="evidence" value="ECO:0007669"/>
    <property type="project" value="UniProtKB-KW"/>
</dbReference>
<feature type="domain" description="4Fe-4S ferredoxin-type" evidence="4">
    <location>
        <begin position="212"/>
        <end position="244"/>
    </location>
</feature>
<accession>A0A0A7FXZ6</accession>
<dbReference type="Pfam" id="PF17179">
    <property type="entry name" value="Fer4_22"/>
    <property type="match status" value="1"/>
</dbReference>
<gene>
    <name evidence="5" type="primary">asrA</name>
    <name evidence="5" type="ORF">U729_150</name>
</gene>
<dbReference type="eggNOG" id="COG0479">
    <property type="taxonomic scope" value="Bacteria"/>
</dbReference>
<dbReference type="InterPro" id="IPR009051">
    <property type="entry name" value="Helical_ferredxn"/>
</dbReference>
<dbReference type="STRING" id="1561.NPD11_2825"/>
<feature type="domain" description="4Fe-4S ferredoxin-type" evidence="4">
    <location>
        <begin position="295"/>
        <end position="323"/>
    </location>
</feature>
<dbReference type="KEGG" id="cbv:U729_150"/>
<dbReference type="InterPro" id="IPR014259">
    <property type="entry name" value="Sulphite_reductase_A"/>
</dbReference>
<dbReference type="Gene3D" id="1.10.1060.10">
    <property type="entry name" value="Alpha-helical ferredoxin"/>
    <property type="match status" value="1"/>
</dbReference>
<dbReference type="InterPro" id="IPR017896">
    <property type="entry name" value="4Fe4S_Fe-S-bd"/>
</dbReference>
<dbReference type="PROSITE" id="PS00198">
    <property type="entry name" value="4FE4S_FER_1"/>
    <property type="match status" value="2"/>
</dbReference>
<dbReference type="GO" id="GO:0051536">
    <property type="term" value="F:iron-sulfur cluster binding"/>
    <property type="evidence" value="ECO:0007669"/>
    <property type="project" value="UniProtKB-KW"/>
</dbReference>
<evidence type="ECO:0000259" key="4">
    <source>
        <dbReference type="PROSITE" id="PS51379"/>
    </source>
</evidence>
<dbReference type="PROSITE" id="PS51379">
    <property type="entry name" value="4FE4S_FER_2"/>
    <property type="match status" value="2"/>
</dbReference>
<dbReference type="AlphaFoldDB" id="A0A0A7FXZ6"/>
<dbReference type="EMBL" id="CP006905">
    <property type="protein sequence ID" value="AIY83775.1"/>
    <property type="molecule type" value="Genomic_DNA"/>
</dbReference>
<sequence length="339" mass="39487">MGFKIRTKDLNSVFEKLNGSYKIVAPKVVEGAGRCSETDVVRYEEVKTVEEIEFDKKSDYSYKEALLPVTQTLLFFTEDEYKEPKTDEKPQIIFLRSCDLHGVKRFDDIYLRNGFEDPYYKKIRENAKFVLIGCNKSFESCYCVSMETNKTDEYDAYLKVSDGYAYLDVKDEELKEYFNDVAKMEMEVTPEFVEENEVSVNIPDNLTIDVFKSKMWDEYSERCIACGRCNFACPTCTCYTMQDIYYSDNKNVGERRRVWASCQVPGYTTMAGGHEFRRANGEKMRFKVMHKVYDYKKRFGYHMCVGCGRCDDICPEYISVAGCINKLKDAMDEVNSNDK</sequence>
<evidence type="ECO:0000256" key="1">
    <source>
        <dbReference type="ARBA" id="ARBA00022723"/>
    </source>
</evidence>
<dbReference type="PANTHER" id="PTHR40447">
    <property type="entry name" value="ANAEROBIC SULFITE REDUCTASE SUBUNIT A"/>
    <property type="match status" value="1"/>
</dbReference>
<proteinExistence type="predicted"/>
<evidence type="ECO:0000256" key="3">
    <source>
        <dbReference type="ARBA" id="ARBA00023014"/>
    </source>
</evidence>